<feature type="region of interest" description="Disordered" evidence="2">
    <location>
        <begin position="25"/>
        <end position="76"/>
    </location>
</feature>
<evidence type="ECO:0000313" key="3">
    <source>
        <dbReference type="EMBL" id="KAG5183168.1"/>
    </source>
</evidence>
<gene>
    <name evidence="3" type="ORF">JKP88DRAFT_317388</name>
</gene>
<comment type="caution">
    <text evidence="3">The sequence shown here is derived from an EMBL/GenBank/DDBJ whole genome shotgun (WGS) entry which is preliminary data.</text>
</comment>
<dbReference type="OrthoDB" id="64915at2759"/>
<dbReference type="Gene3D" id="3.40.50.12710">
    <property type="match status" value="1"/>
</dbReference>
<organism evidence="3 4">
    <name type="scientific">Tribonema minus</name>
    <dbReference type="NCBI Taxonomy" id="303371"/>
    <lineage>
        <taxon>Eukaryota</taxon>
        <taxon>Sar</taxon>
        <taxon>Stramenopiles</taxon>
        <taxon>Ochrophyta</taxon>
        <taxon>PX clade</taxon>
        <taxon>Xanthophyceae</taxon>
        <taxon>Tribonematales</taxon>
        <taxon>Tribonemataceae</taxon>
        <taxon>Tribonema</taxon>
    </lineage>
</organism>
<feature type="repeat" description="TPR" evidence="1">
    <location>
        <begin position="604"/>
        <end position="637"/>
    </location>
</feature>
<dbReference type="AlphaFoldDB" id="A0A835Z6J8"/>
<dbReference type="SMART" id="SM00028">
    <property type="entry name" value="TPR"/>
    <property type="match status" value="2"/>
</dbReference>
<keyword evidence="4" id="KW-1185">Reference proteome</keyword>
<dbReference type="InterPro" id="IPR019734">
    <property type="entry name" value="TPR_rpt"/>
</dbReference>
<proteinExistence type="predicted"/>
<accession>A0A835Z6J8</accession>
<protein>
    <submittedName>
        <fullName evidence="3">Uncharacterized protein</fullName>
    </submittedName>
</protein>
<name>A0A835Z6J8_9STRA</name>
<dbReference type="Proteomes" id="UP000664859">
    <property type="component" value="Unassembled WGS sequence"/>
</dbReference>
<sequence>MEAAAVGEEDVQAELPAKLAAISLSGQQPSVAPAEPVQHQQQAAGAMGGGDYGSEGSLGDEGDDGEGGSGVAGIGSNEPHERCVLEDFTQCSQSHLWKLMMSFYDRKGVESWSQGIVPHFITCNSFIGRSYAHVLCGFLRDCMTAKSTMPLDQTQPLYIIELGAGSGKFSFFMLKALLQMKDMCDFPLEKIVFVMTDFTESNFKFWADHPALKPFVQSGQLDMAIFDAVNDTSITLSCSGVTLSPGSCVNPVCIVANYLFDTLCHDIFQVDGRQLKEGLISVGSKRPAEADPLDPEIIKRFDNKFCYRDISEDYYKGEEIDAISEDYYKGEDVDAVTFRRILHWYVDHFSPSPAGASILFPIGALRALRRLLSFSGNRAIVISGDKGNNNPDQFRGLADPHIAVHGSFSVMVNYHAIGAYFTARGGFALHNPQEEASLKVSAFVATGDVHAAGGVTADDGQWTGGAFEAKDEARSRLFPNLAGAFKYHVEHFGPNDFFVMQKGLKEDAPSPSLRTVVALLKLGDWDPDVFYKFRDVILNQVPTSGLKLRKDLCRGVPRVWENYYMLDKDKDVAFEIGRFYYGIRDYSHALEYYKFSSDHIGEHHVTRHNIGLCYYSMGNMTMATQNFDAALRLNPEYDKAHSWKQKVQQELAAAAAAAAAVSAAPVADRAPLPSAPPAAAAPTPAAAAAAPAGGMAAAAAEAAAALHLLLCSAAAVAAATAAAAAAEAAAAVAPTVLS</sequence>
<dbReference type="Gene3D" id="1.25.40.10">
    <property type="entry name" value="Tetratricopeptide repeat domain"/>
    <property type="match status" value="1"/>
</dbReference>
<reference evidence="3" key="1">
    <citation type="submission" date="2021-02" db="EMBL/GenBank/DDBJ databases">
        <title>First Annotated Genome of the Yellow-green Alga Tribonema minus.</title>
        <authorList>
            <person name="Mahan K.M."/>
        </authorList>
    </citation>
    <scope>NUCLEOTIDE SEQUENCE</scope>
    <source>
        <strain evidence="3">UTEX B ZZ1240</strain>
    </source>
</reference>
<dbReference type="EMBL" id="JAFCMP010000223">
    <property type="protein sequence ID" value="KAG5183168.1"/>
    <property type="molecule type" value="Genomic_DNA"/>
</dbReference>
<evidence type="ECO:0000256" key="1">
    <source>
        <dbReference type="PROSITE-ProRule" id="PRU00339"/>
    </source>
</evidence>
<dbReference type="InterPro" id="IPR038375">
    <property type="entry name" value="NDUFAF7_sf"/>
</dbReference>
<dbReference type="InterPro" id="IPR011990">
    <property type="entry name" value="TPR-like_helical_dom_sf"/>
</dbReference>
<dbReference type="PROSITE" id="PS50005">
    <property type="entry name" value="TPR"/>
    <property type="match status" value="1"/>
</dbReference>
<evidence type="ECO:0000313" key="4">
    <source>
        <dbReference type="Proteomes" id="UP000664859"/>
    </source>
</evidence>
<dbReference type="SUPFAM" id="SSF48452">
    <property type="entry name" value="TPR-like"/>
    <property type="match status" value="1"/>
</dbReference>
<keyword evidence="1" id="KW-0802">TPR repeat</keyword>
<evidence type="ECO:0000256" key="2">
    <source>
        <dbReference type="SAM" id="MobiDB-lite"/>
    </source>
</evidence>